<reference evidence="4" key="3">
    <citation type="submission" date="2020-12" db="UniProtKB">
        <authorList>
            <consortium name="EnsemblPlants"/>
        </authorList>
    </citation>
    <scope>IDENTIFICATION</scope>
</reference>
<evidence type="ECO:0000259" key="3">
    <source>
        <dbReference type="SMART" id="SM00574"/>
    </source>
</evidence>
<dbReference type="Pfam" id="PF07526">
    <property type="entry name" value="POX"/>
    <property type="match status" value="1"/>
</dbReference>
<reference evidence="4 5" key="1">
    <citation type="journal article" date="2008" name="Science">
        <title>The Physcomitrella genome reveals evolutionary insights into the conquest of land by plants.</title>
        <authorList>
            <person name="Rensing S."/>
            <person name="Lang D."/>
            <person name="Zimmer A."/>
            <person name="Terry A."/>
            <person name="Salamov A."/>
            <person name="Shapiro H."/>
            <person name="Nishiyama T."/>
            <person name="Perroud P.-F."/>
            <person name="Lindquist E."/>
            <person name="Kamisugi Y."/>
            <person name="Tanahashi T."/>
            <person name="Sakakibara K."/>
            <person name="Fujita T."/>
            <person name="Oishi K."/>
            <person name="Shin-I T."/>
            <person name="Kuroki Y."/>
            <person name="Toyoda A."/>
            <person name="Suzuki Y."/>
            <person name="Hashimoto A."/>
            <person name="Yamaguchi K."/>
            <person name="Sugano A."/>
            <person name="Kohara Y."/>
            <person name="Fujiyama A."/>
            <person name="Anterola A."/>
            <person name="Aoki S."/>
            <person name="Ashton N."/>
            <person name="Barbazuk W.B."/>
            <person name="Barker E."/>
            <person name="Bennetzen J."/>
            <person name="Bezanilla M."/>
            <person name="Blankenship R."/>
            <person name="Cho S.H."/>
            <person name="Dutcher S."/>
            <person name="Estelle M."/>
            <person name="Fawcett J.A."/>
            <person name="Gundlach H."/>
            <person name="Hanada K."/>
            <person name="Heyl A."/>
            <person name="Hicks K.A."/>
            <person name="Hugh J."/>
            <person name="Lohr M."/>
            <person name="Mayer K."/>
            <person name="Melkozernov A."/>
            <person name="Murata T."/>
            <person name="Nelson D."/>
            <person name="Pils B."/>
            <person name="Prigge M."/>
            <person name="Reiss B."/>
            <person name="Renner T."/>
            <person name="Rombauts S."/>
            <person name="Rushton P."/>
            <person name="Sanderfoot A."/>
            <person name="Schween G."/>
            <person name="Shiu S.-H."/>
            <person name="Stueber K."/>
            <person name="Theodoulou F.L."/>
            <person name="Tu H."/>
            <person name="Van de Peer Y."/>
            <person name="Verrier P.J."/>
            <person name="Waters E."/>
            <person name="Wood A."/>
            <person name="Yang L."/>
            <person name="Cove D."/>
            <person name="Cuming A."/>
            <person name="Hasebe M."/>
            <person name="Lucas S."/>
            <person name="Mishler D.B."/>
            <person name="Reski R."/>
            <person name="Grigoriev I."/>
            <person name="Quatrano R.S."/>
            <person name="Boore J.L."/>
        </authorList>
    </citation>
    <scope>NUCLEOTIDE SEQUENCE [LARGE SCALE GENOMIC DNA]</scope>
    <source>
        <strain evidence="4 5">cv. Gransden 2004</strain>
    </source>
</reference>
<gene>
    <name evidence="4" type="primary">LOC112290349</name>
</gene>
<reference evidence="4 5" key="2">
    <citation type="journal article" date="2018" name="Plant J.">
        <title>The Physcomitrella patens chromosome-scale assembly reveals moss genome structure and evolution.</title>
        <authorList>
            <person name="Lang D."/>
            <person name="Ullrich K.K."/>
            <person name="Murat F."/>
            <person name="Fuchs J."/>
            <person name="Jenkins J."/>
            <person name="Haas F.B."/>
            <person name="Piednoel M."/>
            <person name="Gundlach H."/>
            <person name="Van Bel M."/>
            <person name="Meyberg R."/>
            <person name="Vives C."/>
            <person name="Morata J."/>
            <person name="Symeonidi A."/>
            <person name="Hiss M."/>
            <person name="Muchero W."/>
            <person name="Kamisugi Y."/>
            <person name="Saleh O."/>
            <person name="Blanc G."/>
            <person name="Decker E.L."/>
            <person name="van Gessel N."/>
            <person name="Grimwood J."/>
            <person name="Hayes R.D."/>
            <person name="Graham S.W."/>
            <person name="Gunter L.E."/>
            <person name="McDaniel S.F."/>
            <person name="Hoernstein S.N.W."/>
            <person name="Larsson A."/>
            <person name="Li F.W."/>
            <person name="Perroud P.F."/>
            <person name="Phillips J."/>
            <person name="Ranjan P."/>
            <person name="Rokshar D.S."/>
            <person name="Rothfels C.J."/>
            <person name="Schneider L."/>
            <person name="Shu S."/>
            <person name="Stevenson D.W."/>
            <person name="Thummler F."/>
            <person name="Tillich M."/>
            <person name="Villarreal Aguilar J.C."/>
            <person name="Widiez T."/>
            <person name="Wong G.K."/>
            <person name="Wymore A."/>
            <person name="Zhang Y."/>
            <person name="Zimmer A.D."/>
            <person name="Quatrano R.S."/>
            <person name="Mayer K.F.X."/>
            <person name="Goodstein D."/>
            <person name="Casacuberta J.M."/>
            <person name="Vandepoele K."/>
            <person name="Reski R."/>
            <person name="Cuming A.C."/>
            <person name="Tuskan G.A."/>
            <person name="Maumus F."/>
            <person name="Salse J."/>
            <person name="Schmutz J."/>
            <person name="Rensing S.A."/>
        </authorList>
    </citation>
    <scope>NUCLEOTIDE SEQUENCE [LARGE SCALE GENOMIC DNA]</scope>
    <source>
        <strain evidence="4 5">cv. Gransden 2004</strain>
    </source>
</reference>
<proteinExistence type="predicted"/>
<dbReference type="EMBL" id="ABEU02000013">
    <property type="status" value="NOT_ANNOTATED_CDS"/>
    <property type="molecule type" value="Genomic_DNA"/>
</dbReference>
<dbReference type="EnsemblPlants" id="Pp3c13_7150V3.2">
    <property type="protein sequence ID" value="Pp3c13_7150V3.2"/>
    <property type="gene ID" value="Pp3c13_7150"/>
</dbReference>
<feature type="region of interest" description="Disordered" evidence="2">
    <location>
        <begin position="394"/>
        <end position="450"/>
    </location>
</feature>
<dbReference type="Gramene" id="Pp3c13_7150V3.2">
    <property type="protein sequence ID" value="Pp3c13_7150V3.2"/>
    <property type="gene ID" value="Pp3c13_7150"/>
</dbReference>
<sequence>MSLAMMHEVGLPLREYSRRGGDPAAAVEMRLFATASDGALVGLSPARLVCNDASPPSLPFLDWFYILGAAWALFAQSVSTPALQSSREVENLHHTHKKREIPCCPCRCVTGIISRGLSRAPPVGSSSLMEVSRTQLTASAGASPEGRVVRRIAQISAETHDLLGTLDQLADSGTKLVEAAGVDLQSSVPEIHGTGDSAQPVAEVVKILKAGSYLSRRVSQVCQPGFVHGKTSLSLPPHQPPLTSYSAVHQAHAAWLKNQTTDVLHITAIRNSKAVSCLATMPMAQQTSSPSSHKHALPCTVDRNSKRVCVGLDDRRFKRAADERRPNRLGREASPNLNFRNTECGDIPIAIAANTHVQPAALIRNTGKPKPSMILNSKFLAPIRSLLRFHYFQGHPKKRRRTAAGQHGSTPASETREIPASRHTGQSAEVHDGHPEPLNHGLKPPQVPGSLVGTNLNAAAALDTQRVEETAFDIDEAEDLAESQSRKEKLEVLLRSVESNYEAYRANVLEMRNNFDQFGGREGSLLYTALGLQAMSRRFRICKDGITRQLRVATREMDLSSQLRQARCKVHPERQLLKPNHRGPDLHARLPDSATDILRRWLFEHFLKP</sequence>
<organism evidence="4 5">
    <name type="scientific">Physcomitrium patens</name>
    <name type="common">Spreading-leaved earth moss</name>
    <name type="synonym">Physcomitrella patens</name>
    <dbReference type="NCBI Taxonomy" id="3218"/>
    <lineage>
        <taxon>Eukaryota</taxon>
        <taxon>Viridiplantae</taxon>
        <taxon>Streptophyta</taxon>
        <taxon>Embryophyta</taxon>
        <taxon>Bryophyta</taxon>
        <taxon>Bryophytina</taxon>
        <taxon>Bryopsida</taxon>
        <taxon>Funariidae</taxon>
        <taxon>Funariales</taxon>
        <taxon>Funariaceae</taxon>
        <taxon>Physcomitrium</taxon>
    </lineage>
</organism>
<dbReference type="InterPro" id="IPR006563">
    <property type="entry name" value="POX_dom"/>
</dbReference>
<accession>A0A7I4AL11</accession>
<feature type="domain" description="POX" evidence="3">
    <location>
        <begin position="412"/>
        <end position="548"/>
    </location>
</feature>
<evidence type="ECO:0000313" key="5">
    <source>
        <dbReference type="Proteomes" id="UP000006727"/>
    </source>
</evidence>
<dbReference type="AlphaFoldDB" id="A0A7I4AL11"/>
<dbReference type="SMART" id="SM00574">
    <property type="entry name" value="POX"/>
    <property type="match status" value="1"/>
</dbReference>
<evidence type="ECO:0000256" key="2">
    <source>
        <dbReference type="SAM" id="MobiDB-lite"/>
    </source>
</evidence>
<evidence type="ECO:0000256" key="1">
    <source>
        <dbReference type="SAM" id="Coils"/>
    </source>
</evidence>
<evidence type="ECO:0000313" key="4">
    <source>
        <dbReference type="EnsemblPlants" id="Pp3c13_7150V3.2"/>
    </source>
</evidence>
<protein>
    <recommendedName>
        <fullName evidence="3">POX domain-containing protein</fullName>
    </recommendedName>
</protein>
<name>A0A7I4AL11_PHYPA</name>
<keyword evidence="1" id="KW-0175">Coiled coil</keyword>
<feature type="coiled-coil region" evidence="1">
    <location>
        <begin position="480"/>
        <end position="514"/>
    </location>
</feature>
<dbReference type="Proteomes" id="UP000006727">
    <property type="component" value="Chromosome 13"/>
</dbReference>
<keyword evidence="5" id="KW-1185">Reference proteome</keyword>